<dbReference type="OrthoDB" id="2194996at2759"/>
<dbReference type="SUPFAM" id="SSF57850">
    <property type="entry name" value="RING/U-box"/>
    <property type="match status" value="1"/>
</dbReference>
<protein>
    <recommendedName>
        <fullName evidence="4">SP-RING-type domain-containing protein</fullName>
    </recommendedName>
</protein>
<dbReference type="GO" id="GO:0008270">
    <property type="term" value="F:zinc ion binding"/>
    <property type="evidence" value="ECO:0007669"/>
    <property type="project" value="UniProtKB-KW"/>
</dbReference>
<dbReference type="HOGENOM" id="CLU_1865721_0_0_1"/>
<dbReference type="GeneID" id="19881580"/>
<dbReference type="STRING" id="993615.L2GN21"/>
<dbReference type="InParanoid" id="L2GN21"/>
<evidence type="ECO:0000256" key="3">
    <source>
        <dbReference type="ARBA" id="ARBA00022833"/>
    </source>
</evidence>
<dbReference type="EMBL" id="JH370135">
    <property type="protein sequence ID" value="ELA42019.1"/>
    <property type="molecule type" value="Genomic_DNA"/>
</dbReference>
<dbReference type="VEuPathDB" id="MicrosporidiaDB:VICG_00866"/>
<keyword evidence="3" id="KW-0862">Zinc</keyword>
<reference evidence="6" key="1">
    <citation type="submission" date="2011-05" db="EMBL/GenBank/DDBJ databases">
        <title>The genome sequence of Vittaforma corneae strain ATCC 50505.</title>
        <authorList>
            <consortium name="The Broad Institute Genome Sequencing Platform"/>
            <person name="Cuomo C."/>
            <person name="Didier E."/>
            <person name="Bowers L."/>
            <person name="Young S.K."/>
            <person name="Zeng Q."/>
            <person name="Gargeya S."/>
            <person name="Fitzgerald M."/>
            <person name="Haas B."/>
            <person name="Abouelleil A."/>
            <person name="Alvarado L."/>
            <person name="Arachchi H.M."/>
            <person name="Berlin A."/>
            <person name="Chapman S.B."/>
            <person name="Gearin G."/>
            <person name="Goldberg J."/>
            <person name="Griggs A."/>
            <person name="Gujja S."/>
            <person name="Hansen M."/>
            <person name="Heiman D."/>
            <person name="Howarth C."/>
            <person name="Larimer J."/>
            <person name="Lui A."/>
            <person name="MacDonald P.J.P."/>
            <person name="McCowen C."/>
            <person name="Montmayeur A."/>
            <person name="Murphy C."/>
            <person name="Neiman D."/>
            <person name="Pearson M."/>
            <person name="Priest M."/>
            <person name="Roberts A."/>
            <person name="Saif S."/>
            <person name="Shea T."/>
            <person name="Sisk P."/>
            <person name="Stolte C."/>
            <person name="Sykes S."/>
            <person name="Wortman J."/>
            <person name="Nusbaum C."/>
            <person name="Birren B."/>
        </authorList>
    </citation>
    <scope>NUCLEOTIDE SEQUENCE [LARGE SCALE GENOMIC DNA]</scope>
    <source>
        <strain evidence="6">ATCC 50505</strain>
    </source>
</reference>
<dbReference type="Pfam" id="PF11789">
    <property type="entry name" value="zf-Nse"/>
    <property type="match status" value="1"/>
</dbReference>
<dbReference type="RefSeq" id="XP_007604315.1">
    <property type="nucleotide sequence ID" value="XM_007604253.1"/>
</dbReference>
<gene>
    <name evidence="5" type="ORF">VICG_00866</name>
</gene>
<dbReference type="InterPro" id="IPR013083">
    <property type="entry name" value="Znf_RING/FYVE/PHD"/>
</dbReference>
<dbReference type="AlphaFoldDB" id="L2GN21"/>
<name>L2GN21_VITCO</name>
<evidence type="ECO:0000259" key="4">
    <source>
        <dbReference type="Pfam" id="PF11789"/>
    </source>
</evidence>
<organism evidence="5 6">
    <name type="scientific">Vittaforma corneae (strain ATCC 50505)</name>
    <name type="common">Microsporidian parasite</name>
    <name type="synonym">Nosema corneum</name>
    <dbReference type="NCBI Taxonomy" id="993615"/>
    <lineage>
        <taxon>Eukaryota</taxon>
        <taxon>Fungi</taxon>
        <taxon>Fungi incertae sedis</taxon>
        <taxon>Microsporidia</taxon>
        <taxon>Nosematidae</taxon>
        <taxon>Vittaforma</taxon>
    </lineage>
</organism>
<feature type="domain" description="SP-RING-type" evidence="4">
    <location>
        <begin position="74"/>
        <end position="121"/>
    </location>
</feature>
<dbReference type="Gene3D" id="3.30.40.10">
    <property type="entry name" value="Zinc/RING finger domain, C3HC4 (zinc finger)"/>
    <property type="match status" value="1"/>
</dbReference>
<evidence type="ECO:0000313" key="6">
    <source>
        <dbReference type="Proteomes" id="UP000011082"/>
    </source>
</evidence>
<keyword evidence="2" id="KW-0863">Zinc-finger</keyword>
<keyword evidence="1" id="KW-0479">Metal-binding</keyword>
<evidence type="ECO:0000256" key="1">
    <source>
        <dbReference type="ARBA" id="ARBA00022723"/>
    </source>
</evidence>
<dbReference type="InterPro" id="IPR004181">
    <property type="entry name" value="Znf_MIZ"/>
</dbReference>
<keyword evidence="6" id="KW-1185">Reference proteome</keyword>
<sequence>MENAMKERAAILEKILSDLFKTVEQPPETLLKKISIHQALAAMPQKIVAPRSIKPNIDAIIDKYASQVDVVGFKENMICPLSQGPIKNPWMGECGHVFEEAYIIDYMKKDKTQYCPIHGCDKRLIRRNFKVL</sequence>
<proteinExistence type="predicted"/>
<accession>L2GN21</accession>
<dbReference type="Proteomes" id="UP000011082">
    <property type="component" value="Unassembled WGS sequence"/>
</dbReference>
<evidence type="ECO:0000256" key="2">
    <source>
        <dbReference type="ARBA" id="ARBA00022771"/>
    </source>
</evidence>
<evidence type="ECO:0000313" key="5">
    <source>
        <dbReference type="EMBL" id="ELA42019.1"/>
    </source>
</evidence>